<dbReference type="Proteomes" id="UP000790709">
    <property type="component" value="Unassembled WGS sequence"/>
</dbReference>
<evidence type="ECO:0000313" key="2">
    <source>
        <dbReference type="Proteomes" id="UP000790709"/>
    </source>
</evidence>
<name>A0ACB8B3Y7_9AGAM</name>
<feature type="non-terminal residue" evidence="1">
    <location>
        <position position="1"/>
    </location>
</feature>
<accession>A0ACB8B3Y7</accession>
<gene>
    <name evidence="1" type="ORF">BV22DRAFT_996014</name>
</gene>
<organism evidence="1 2">
    <name type="scientific">Leucogyrophana mollusca</name>
    <dbReference type="NCBI Taxonomy" id="85980"/>
    <lineage>
        <taxon>Eukaryota</taxon>
        <taxon>Fungi</taxon>
        <taxon>Dikarya</taxon>
        <taxon>Basidiomycota</taxon>
        <taxon>Agaricomycotina</taxon>
        <taxon>Agaricomycetes</taxon>
        <taxon>Agaricomycetidae</taxon>
        <taxon>Boletales</taxon>
        <taxon>Boletales incertae sedis</taxon>
        <taxon>Leucogyrophana</taxon>
    </lineage>
</organism>
<proteinExistence type="predicted"/>
<comment type="caution">
    <text evidence="1">The sequence shown here is derived from an EMBL/GenBank/DDBJ whole genome shotgun (WGS) entry which is preliminary data.</text>
</comment>
<evidence type="ECO:0000313" key="1">
    <source>
        <dbReference type="EMBL" id="KAH7919808.1"/>
    </source>
</evidence>
<feature type="non-terminal residue" evidence="1">
    <location>
        <position position="171"/>
    </location>
</feature>
<reference evidence="1" key="1">
    <citation type="journal article" date="2021" name="New Phytol.">
        <title>Evolutionary innovations through gain and loss of genes in the ectomycorrhizal Boletales.</title>
        <authorList>
            <person name="Wu G."/>
            <person name="Miyauchi S."/>
            <person name="Morin E."/>
            <person name="Kuo A."/>
            <person name="Drula E."/>
            <person name="Varga T."/>
            <person name="Kohler A."/>
            <person name="Feng B."/>
            <person name="Cao Y."/>
            <person name="Lipzen A."/>
            <person name="Daum C."/>
            <person name="Hundley H."/>
            <person name="Pangilinan J."/>
            <person name="Johnson J."/>
            <person name="Barry K."/>
            <person name="LaButti K."/>
            <person name="Ng V."/>
            <person name="Ahrendt S."/>
            <person name="Min B."/>
            <person name="Choi I.G."/>
            <person name="Park H."/>
            <person name="Plett J.M."/>
            <person name="Magnuson J."/>
            <person name="Spatafora J.W."/>
            <person name="Nagy L.G."/>
            <person name="Henrissat B."/>
            <person name="Grigoriev I.V."/>
            <person name="Yang Z.L."/>
            <person name="Xu J."/>
            <person name="Martin F.M."/>
        </authorList>
    </citation>
    <scope>NUCLEOTIDE SEQUENCE</scope>
    <source>
        <strain evidence="1">KUC20120723A-06</strain>
    </source>
</reference>
<dbReference type="EMBL" id="MU266628">
    <property type="protein sequence ID" value="KAH7919808.1"/>
    <property type="molecule type" value="Genomic_DNA"/>
</dbReference>
<sequence length="171" mass="19682">QHANELQEIEHKLPKIHPFNPTKLIGSDLPSLPSSFALEHLKKFEYIELWYCLPEGCADAAETQHTSSNDTFGILRSDSSFMVLKPIASVQAPPKVICDEDLTWDQMQVGGTTFLAIIKELPSWSHEHYTALALFWYHISNHKLRTRPDGQQVLIHYQARAPRPWHMELDR</sequence>
<keyword evidence="2" id="KW-1185">Reference proteome</keyword>
<protein>
    <submittedName>
        <fullName evidence="1">Uncharacterized protein</fullName>
    </submittedName>
</protein>